<dbReference type="GO" id="GO:0070860">
    <property type="term" value="C:RNA polymerase I core factor complex"/>
    <property type="evidence" value="ECO:0007669"/>
    <property type="project" value="TreeGrafter"/>
</dbReference>
<feature type="compositionally biased region" description="Polar residues" evidence="1">
    <location>
        <begin position="872"/>
        <end position="886"/>
    </location>
</feature>
<dbReference type="PANTHER" id="PTHR28221">
    <property type="entry name" value="RNA POLYMERASE I-SPECIFIC TRANSCRIPTION INITIATION FACTOR RRN6"/>
    <property type="match status" value="1"/>
</dbReference>
<sequence>MADRRYNESLIGNPGRLEYHPLDVRQAEDQGWLSVRKHEANEPQIRELGSHQEWPASTFHTVPPVIPQGTWHENRRQKQWLLKNHPEAALGNDELRDILADESPSSNRPHMPPWELTQFAIGEMTDTINGQKPVGVPLIAMATGSAGDVLRFTRPAAKQWHLDSNGTVGSLLEPDKYQETLWSKDVGTIRRIQTVVNTKRFEPVRWVVVQRESVTSVFRPEYQRVPVVSETFSGTGPQYPSHIAPNLLFKISYRDTGCNPHCDAAFNPGIKSKRPQLAIIDEGGEWTVWDISGTRNRTYKHPRTRLSVCGNIRAGIHPRPSVVPTTLPQWHRIFWVGGPDPNYEDYADDDASAFQSTSKFPPLERSSILLLCNQKSLRLMNLEKNEFLPDVQFFSDSSKDAILDVQVDPQDRRYFYVATTSRIFVVTVNASNDPTSQAIAEEASIIHSFPHLRSKLDKKLKLMITSEPLSKPDRNALVVLYSEHSNWQDVFSIRFPREPAGTISCHHGYLVTQDVRPSFHGGGLQTFALSRISHSNEQSIAGNIAPMKSSSNTCYFQMFSFRADLSLSYCLGVSTTNKWDQKTMTVQRVPEVDYTDASAKELGKATKLDRLSRQDIERQRAVRYLSTRFILADSIAVFRYRGDNSVTAKRAARRTWKPAMVRRMIQPVHAAFSEMLAKLWAEGTEDVEALDGFGEAPFDPVFILVQEAMETRTLARVALSDIVKDFRVPEDYKEASREWEAEIDQFRQVDPSLQISLLDRPLRFFSSDRTLEELFCTLVRITLGADPLELASDDTNGLNFIVLCRIACELYLARTGMTYLEPDILEPIKSQTADIRSSPPLMSDNTLVDGQDNYSSAFRSSSFAPGSQASSRASTPTSIIGSTVTETARTGNEGIGLIRALTNSGDVGTQRLRLPTPWDVGGDPSSTFFNVDNNTEITEGMRRRAKQEAREARKRKRAETLFRLQEEHNLLPSTQPVTRTGFSTQVSQPMTDFSSQPRFLSSTPAVAMSQPTAGAFGGRSMERPKKKPKRKGGF</sequence>
<feature type="region of interest" description="Disordered" evidence="1">
    <location>
        <begin position="859"/>
        <end position="886"/>
    </location>
</feature>
<dbReference type="HOGENOM" id="CLU_005807_1_0_1"/>
<dbReference type="KEGG" id="pfy:PFICI_08622"/>
<feature type="compositionally biased region" description="Polar residues" evidence="1">
    <location>
        <begin position="987"/>
        <end position="1012"/>
    </location>
</feature>
<dbReference type="OMA" id="RWLIVQK"/>
<dbReference type="InterPro" id="IPR048535">
    <property type="entry name" value="RRN6_beta-prop"/>
</dbReference>
<dbReference type="Pfam" id="PF10214">
    <property type="entry name" value="Rrn6_beta-prop"/>
    <property type="match status" value="1"/>
</dbReference>
<dbReference type="InParanoid" id="W3WYC4"/>
<dbReference type="AlphaFoldDB" id="W3WYC4"/>
<feature type="compositionally biased region" description="Basic residues" evidence="1">
    <location>
        <begin position="1024"/>
        <end position="1034"/>
    </location>
</feature>
<dbReference type="GO" id="GO:0001179">
    <property type="term" value="F:RNA polymerase I general transcription initiation factor binding"/>
    <property type="evidence" value="ECO:0007669"/>
    <property type="project" value="TreeGrafter"/>
</dbReference>
<organism evidence="4 5">
    <name type="scientific">Pestalotiopsis fici (strain W106-1 / CGMCC3.15140)</name>
    <dbReference type="NCBI Taxonomy" id="1229662"/>
    <lineage>
        <taxon>Eukaryota</taxon>
        <taxon>Fungi</taxon>
        <taxon>Dikarya</taxon>
        <taxon>Ascomycota</taxon>
        <taxon>Pezizomycotina</taxon>
        <taxon>Sordariomycetes</taxon>
        <taxon>Xylariomycetidae</taxon>
        <taxon>Amphisphaeriales</taxon>
        <taxon>Sporocadaceae</taxon>
        <taxon>Pestalotiopsis</taxon>
    </lineage>
</organism>
<keyword evidence="5" id="KW-1185">Reference proteome</keyword>
<dbReference type="PANTHER" id="PTHR28221:SF2">
    <property type="entry name" value="RNA POLYMERASE I-SPECIFIC TRANSCRIPTION INITIATION FACTOR RRN6"/>
    <property type="match status" value="1"/>
</dbReference>
<dbReference type="STRING" id="1229662.W3WYC4"/>
<evidence type="ECO:0000259" key="2">
    <source>
        <dbReference type="Pfam" id="PF10214"/>
    </source>
</evidence>
<dbReference type="OrthoDB" id="4090074at2759"/>
<dbReference type="EMBL" id="KI912114">
    <property type="protein sequence ID" value="ETS78769.1"/>
    <property type="molecule type" value="Genomic_DNA"/>
</dbReference>
<dbReference type="RefSeq" id="XP_007835394.1">
    <property type="nucleotide sequence ID" value="XM_007837203.1"/>
</dbReference>
<evidence type="ECO:0000313" key="5">
    <source>
        <dbReference type="Proteomes" id="UP000030651"/>
    </source>
</evidence>
<feature type="domain" description="RRN6 beta-propeller" evidence="2">
    <location>
        <begin position="118"/>
        <end position="503"/>
    </location>
</feature>
<evidence type="ECO:0000313" key="4">
    <source>
        <dbReference type="EMBL" id="ETS78769.1"/>
    </source>
</evidence>
<feature type="compositionally biased region" description="Low complexity" evidence="1">
    <location>
        <begin position="860"/>
        <end position="871"/>
    </location>
</feature>
<dbReference type="InterPro" id="IPR048536">
    <property type="entry name" value="Rrn6_K-rich"/>
</dbReference>
<feature type="region of interest" description="Disordered" evidence="1">
    <location>
        <begin position="987"/>
        <end position="1034"/>
    </location>
</feature>
<proteinExistence type="predicted"/>
<protein>
    <recommendedName>
        <fullName evidence="6">RNA polymerase I-specific transcription initiation factor RRN6-like protein</fullName>
    </recommendedName>
</protein>
<evidence type="ECO:0008006" key="6">
    <source>
        <dbReference type="Google" id="ProtNLM"/>
    </source>
</evidence>
<gene>
    <name evidence="4" type="ORF">PFICI_08622</name>
</gene>
<dbReference type="Proteomes" id="UP000030651">
    <property type="component" value="Unassembled WGS sequence"/>
</dbReference>
<dbReference type="GO" id="GO:0001163">
    <property type="term" value="F:RNA polymerase I transcription regulatory region sequence-specific DNA binding"/>
    <property type="evidence" value="ECO:0007669"/>
    <property type="project" value="TreeGrafter"/>
</dbReference>
<dbReference type="GeneID" id="19273635"/>
<evidence type="ECO:0000259" key="3">
    <source>
        <dbReference type="Pfam" id="PF20639"/>
    </source>
</evidence>
<reference evidence="5" key="1">
    <citation type="journal article" date="2015" name="BMC Genomics">
        <title>Genomic and transcriptomic analysis of the endophytic fungus Pestalotiopsis fici reveals its lifestyle and high potential for synthesis of natural products.</title>
        <authorList>
            <person name="Wang X."/>
            <person name="Zhang X."/>
            <person name="Liu L."/>
            <person name="Xiang M."/>
            <person name="Wang W."/>
            <person name="Sun X."/>
            <person name="Che Y."/>
            <person name="Guo L."/>
            <person name="Liu G."/>
            <person name="Guo L."/>
            <person name="Wang C."/>
            <person name="Yin W.B."/>
            <person name="Stadler M."/>
            <person name="Zhang X."/>
            <person name="Liu X."/>
        </authorList>
    </citation>
    <scope>NUCLEOTIDE SEQUENCE [LARGE SCALE GENOMIC DNA]</scope>
    <source>
        <strain evidence="5">W106-1 / CGMCC3.15140</strain>
    </source>
</reference>
<dbReference type="Pfam" id="PF20639">
    <property type="entry name" value="Rrn6_K-rich"/>
    <property type="match status" value="1"/>
</dbReference>
<evidence type="ECO:0000256" key="1">
    <source>
        <dbReference type="SAM" id="MobiDB-lite"/>
    </source>
</evidence>
<name>W3WYC4_PESFW</name>
<accession>W3WYC4</accession>
<dbReference type="InterPro" id="IPR019350">
    <property type="entry name" value="RNA_pol_I-sp_TIF_RRN6-like"/>
</dbReference>
<dbReference type="GO" id="GO:0042790">
    <property type="term" value="P:nucleolar large rRNA transcription by RNA polymerase I"/>
    <property type="evidence" value="ECO:0007669"/>
    <property type="project" value="TreeGrafter"/>
</dbReference>
<dbReference type="eggNOG" id="ENOG502QRAW">
    <property type="taxonomic scope" value="Eukaryota"/>
</dbReference>
<feature type="domain" description="RRN6 K-rich C-terminal" evidence="3">
    <location>
        <begin position="917"/>
        <end position="1034"/>
    </location>
</feature>